<comment type="caution">
    <text evidence="1">The sequence shown here is derived from an EMBL/GenBank/DDBJ whole genome shotgun (WGS) entry which is preliminary data.</text>
</comment>
<dbReference type="AlphaFoldDB" id="A0A0F9RDT3"/>
<organism evidence="1">
    <name type="scientific">marine sediment metagenome</name>
    <dbReference type="NCBI Taxonomy" id="412755"/>
    <lineage>
        <taxon>unclassified sequences</taxon>
        <taxon>metagenomes</taxon>
        <taxon>ecological metagenomes</taxon>
    </lineage>
</organism>
<gene>
    <name evidence="1" type="ORF">LCGC14_0589640</name>
</gene>
<name>A0A0F9RDT3_9ZZZZ</name>
<accession>A0A0F9RDT3</accession>
<dbReference type="EMBL" id="LAZR01000917">
    <property type="protein sequence ID" value="KKN54695.1"/>
    <property type="molecule type" value="Genomic_DNA"/>
</dbReference>
<protein>
    <submittedName>
        <fullName evidence="1">Uncharacterized protein</fullName>
    </submittedName>
</protein>
<reference evidence="1" key="1">
    <citation type="journal article" date="2015" name="Nature">
        <title>Complex archaea that bridge the gap between prokaryotes and eukaryotes.</title>
        <authorList>
            <person name="Spang A."/>
            <person name="Saw J.H."/>
            <person name="Jorgensen S.L."/>
            <person name="Zaremba-Niedzwiedzka K."/>
            <person name="Martijn J."/>
            <person name="Lind A.E."/>
            <person name="van Eijk R."/>
            <person name="Schleper C."/>
            <person name="Guy L."/>
            <person name="Ettema T.J."/>
        </authorList>
    </citation>
    <scope>NUCLEOTIDE SEQUENCE</scope>
</reference>
<proteinExistence type="predicted"/>
<evidence type="ECO:0000313" key="1">
    <source>
        <dbReference type="EMBL" id="KKN54695.1"/>
    </source>
</evidence>
<sequence>MNRRSFFSIVAAVAAVPKVLLGLCKRPRPDSFANYPTRYRELSKQELLTFAPKDAEDWPEWLSFLYTDQKAPGHYVVEWPRGYVIWIKRRTVWDPTFRAEHMTFESLCAEAGRRAKLIGF</sequence>